<evidence type="ECO:0000259" key="1">
    <source>
        <dbReference type="PROSITE" id="PS51186"/>
    </source>
</evidence>
<keyword evidence="3" id="KW-1185">Reference proteome</keyword>
<dbReference type="GO" id="GO:0016747">
    <property type="term" value="F:acyltransferase activity, transferring groups other than amino-acyl groups"/>
    <property type="evidence" value="ECO:0007669"/>
    <property type="project" value="InterPro"/>
</dbReference>
<organism evidence="2 3">
    <name type="scientific">Streptococcus ovuberis</name>
    <dbReference type="NCBI Taxonomy" id="1936207"/>
    <lineage>
        <taxon>Bacteria</taxon>
        <taxon>Bacillati</taxon>
        <taxon>Bacillota</taxon>
        <taxon>Bacilli</taxon>
        <taxon>Lactobacillales</taxon>
        <taxon>Streptococcaceae</taxon>
        <taxon>Streptococcus</taxon>
    </lineage>
</organism>
<dbReference type="Gene3D" id="3.40.630.30">
    <property type="match status" value="1"/>
</dbReference>
<comment type="caution">
    <text evidence="2">The sequence shown here is derived from an EMBL/GenBank/DDBJ whole genome shotgun (WGS) entry which is preliminary data.</text>
</comment>
<dbReference type="CDD" id="cd04301">
    <property type="entry name" value="NAT_SF"/>
    <property type="match status" value="1"/>
</dbReference>
<proteinExistence type="predicted"/>
<dbReference type="EMBL" id="JAAXPR010000005">
    <property type="protein sequence ID" value="NKZ20093.1"/>
    <property type="molecule type" value="Genomic_DNA"/>
</dbReference>
<dbReference type="Pfam" id="PF00583">
    <property type="entry name" value="Acetyltransf_1"/>
    <property type="match status" value="1"/>
</dbReference>
<dbReference type="PANTHER" id="PTHR39173:SF1">
    <property type="entry name" value="ACETYLTRANSFERASE"/>
    <property type="match status" value="1"/>
</dbReference>
<keyword evidence="2" id="KW-0808">Transferase</keyword>
<dbReference type="PROSITE" id="PS51186">
    <property type="entry name" value="GNAT"/>
    <property type="match status" value="1"/>
</dbReference>
<dbReference type="SUPFAM" id="SSF55729">
    <property type="entry name" value="Acyl-CoA N-acyltransferases (Nat)"/>
    <property type="match status" value="1"/>
</dbReference>
<name>A0A7X6MYH6_9STRE</name>
<feature type="domain" description="N-acetyltransferase" evidence="1">
    <location>
        <begin position="2"/>
        <end position="168"/>
    </location>
</feature>
<dbReference type="Proteomes" id="UP000522720">
    <property type="component" value="Unassembled WGS sequence"/>
</dbReference>
<gene>
    <name evidence="2" type="ORF">HF992_04400</name>
</gene>
<dbReference type="InterPro" id="IPR016181">
    <property type="entry name" value="Acyl_CoA_acyltransferase"/>
</dbReference>
<evidence type="ECO:0000313" key="3">
    <source>
        <dbReference type="Proteomes" id="UP000522720"/>
    </source>
</evidence>
<dbReference type="InterPro" id="IPR000182">
    <property type="entry name" value="GNAT_dom"/>
</dbReference>
<reference evidence="2 3" key="1">
    <citation type="submission" date="2020-04" db="EMBL/GenBank/DDBJ databases">
        <title>MicrobeNet Type strains.</title>
        <authorList>
            <person name="Nicholson A.C."/>
        </authorList>
    </citation>
    <scope>NUCLEOTIDE SEQUENCE [LARGE SCALE GENOMIC DNA]</scope>
    <source>
        <strain evidence="2 3">CCUG 69612</strain>
    </source>
</reference>
<accession>A0A7X6MYH6</accession>
<dbReference type="AlphaFoldDB" id="A0A7X6MYH6"/>
<evidence type="ECO:0000313" key="2">
    <source>
        <dbReference type="EMBL" id="NKZ20093.1"/>
    </source>
</evidence>
<protein>
    <submittedName>
        <fullName evidence="2">GNAT family N-acetyltransferase</fullName>
    </submittedName>
</protein>
<dbReference type="RefSeq" id="WP_168548850.1">
    <property type="nucleotide sequence ID" value="NZ_JAAXPR010000005.1"/>
</dbReference>
<sequence length="168" mass="19499">MIDYRKLTLADQAVYRSFEAAMLEDKKKNPFVEWWQVEDFVRFVSMSGQSETKQEGQAWSPYTRYFAFVGEEVVGFVICFWELDHPDCLKLGHVGYMVAPAYRRQGIASQLLAVALERYQQRQVSSILIVTHEDNWPCRHLVEKQSGDLLGLEELYTSATPFVRHAID</sequence>
<dbReference type="PANTHER" id="PTHR39173">
    <property type="entry name" value="ACETYLTRANSFERASE"/>
    <property type="match status" value="1"/>
</dbReference>